<reference evidence="7" key="1">
    <citation type="journal article" date="2021" name="PeerJ">
        <title>Extensive microbial diversity within the chicken gut microbiome revealed by metagenomics and culture.</title>
        <authorList>
            <person name="Gilroy R."/>
            <person name="Ravi A."/>
            <person name="Getino M."/>
            <person name="Pursley I."/>
            <person name="Horton D.L."/>
            <person name="Alikhan N.F."/>
            <person name="Baker D."/>
            <person name="Gharbi K."/>
            <person name="Hall N."/>
            <person name="Watson M."/>
            <person name="Adriaenssens E.M."/>
            <person name="Foster-Nyarko E."/>
            <person name="Jarju S."/>
            <person name="Secka A."/>
            <person name="Antonio M."/>
            <person name="Oren A."/>
            <person name="Chaudhuri R.R."/>
            <person name="La Ragione R."/>
            <person name="Hildebrand F."/>
            <person name="Pallen M.J."/>
        </authorList>
    </citation>
    <scope>NUCLEOTIDE SEQUENCE</scope>
    <source>
        <strain evidence="7">CHK193-16274</strain>
    </source>
</reference>
<dbReference type="PANTHER" id="PTHR30250">
    <property type="entry name" value="PST FAMILY PREDICTED COLANIC ACID TRANSPORTER"/>
    <property type="match status" value="1"/>
</dbReference>
<feature type="transmembrane region" description="Helical" evidence="6">
    <location>
        <begin position="38"/>
        <end position="55"/>
    </location>
</feature>
<feature type="transmembrane region" description="Helical" evidence="6">
    <location>
        <begin position="166"/>
        <end position="191"/>
    </location>
</feature>
<gene>
    <name evidence="7" type="ORF">K8V91_11565</name>
</gene>
<evidence type="ECO:0000256" key="4">
    <source>
        <dbReference type="ARBA" id="ARBA00022989"/>
    </source>
</evidence>
<dbReference type="GO" id="GO:0005886">
    <property type="term" value="C:plasma membrane"/>
    <property type="evidence" value="ECO:0007669"/>
    <property type="project" value="UniProtKB-SubCell"/>
</dbReference>
<feature type="transmembrane region" description="Helical" evidence="6">
    <location>
        <begin position="7"/>
        <end position="26"/>
    </location>
</feature>
<organism evidence="7 8">
    <name type="scientific">Thomasclavelia spiroformis</name>
    <dbReference type="NCBI Taxonomy" id="29348"/>
    <lineage>
        <taxon>Bacteria</taxon>
        <taxon>Bacillati</taxon>
        <taxon>Bacillota</taxon>
        <taxon>Erysipelotrichia</taxon>
        <taxon>Erysipelotrichales</taxon>
        <taxon>Coprobacillaceae</taxon>
        <taxon>Thomasclavelia</taxon>
    </lineage>
</organism>
<evidence type="ECO:0000256" key="3">
    <source>
        <dbReference type="ARBA" id="ARBA00022692"/>
    </source>
</evidence>
<feature type="transmembrane region" description="Helical" evidence="6">
    <location>
        <begin position="358"/>
        <end position="377"/>
    </location>
</feature>
<keyword evidence="4 6" id="KW-1133">Transmembrane helix</keyword>
<evidence type="ECO:0000256" key="1">
    <source>
        <dbReference type="ARBA" id="ARBA00004651"/>
    </source>
</evidence>
<feature type="transmembrane region" description="Helical" evidence="6">
    <location>
        <begin position="247"/>
        <end position="266"/>
    </location>
</feature>
<proteinExistence type="predicted"/>
<comment type="caution">
    <text evidence="7">The sequence shown here is derived from an EMBL/GenBank/DDBJ whole genome shotgun (WGS) entry which is preliminary data.</text>
</comment>
<dbReference type="InterPro" id="IPR050833">
    <property type="entry name" value="Poly_Biosynth_Transport"/>
</dbReference>
<dbReference type="AlphaFoldDB" id="A0A921GC90"/>
<dbReference type="PANTHER" id="PTHR30250:SF11">
    <property type="entry name" value="O-ANTIGEN TRANSPORTER-RELATED"/>
    <property type="match status" value="1"/>
</dbReference>
<accession>A0A921GC90</accession>
<keyword evidence="5 6" id="KW-0472">Membrane</keyword>
<evidence type="ECO:0000256" key="5">
    <source>
        <dbReference type="ARBA" id="ARBA00023136"/>
    </source>
</evidence>
<evidence type="ECO:0000256" key="6">
    <source>
        <dbReference type="SAM" id="Phobius"/>
    </source>
</evidence>
<protein>
    <recommendedName>
        <fullName evidence="9">Polysaccharide biosynthesis protein C-terminal domain-containing protein</fullName>
    </recommendedName>
</protein>
<feature type="transmembrane region" description="Helical" evidence="6">
    <location>
        <begin position="131"/>
        <end position="150"/>
    </location>
</feature>
<evidence type="ECO:0000313" key="8">
    <source>
        <dbReference type="Proteomes" id="UP000749320"/>
    </source>
</evidence>
<feature type="non-terminal residue" evidence="7">
    <location>
        <position position="1"/>
    </location>
</feature>
<keyword evidence="2" id="KW-1003">Cell membrane</keyword>
<feature type="transmembrane region" description="Helical" evidence="6">
    <location>
        <begin position="67"/>
        <end position="88"/>
    </location>
</feature>
<reference evidence="7" key="2">
    <citation type="submission" date="2021-09" db="EMBL/GenBank/DDBJ databases">
        <authorList>
            <person name="Gilroy R."/>
        </authorList>
    </citation>
    <scope>NUCLEOTIDE SEQUENCE</scope>
    <source>
        <strain evidence="7">CHK193-16274</strain>
    </source>
</reference>
<comment type="subcellular location">
    <subcellularLocation>
        <location evidence="1">Cell membrane</location>
        <topology evidence="1">Multi-pass membrane protein</topology>
    </subcellularLocation>
</comment>
<dbReference type="InterPro" id="IPR002797">
    <property type="entry name" value="Polysacc_synth"/>
</dbReference>
<keyword evidence="3 6" id="KW-0812">Transmembrane</keyword>
<sequence length="391" mass="44472">SYISSCLLLGTVITSIFVVAYMVFPSFFDKLFLLDRKYIYIMFAYLYTQPAFQMFQAKQRIEYRYKLSAALSFIMIIVATSFSVGLVYSFNQDRLLGRIVGQYIPYVIIGIIFFICFLVKGSAFLRGSWKYALSMGIPLVFSFLGSQILLTADRVIVKQLGTGEEVAWLVLAASCTHIILIFVQTLNNAWAPWFFDKLKIENYQEIKKIFSLYMWFVVICTFCILLIGPEIVMILGGSGYRQSVYVLPANMLCGVFTALSSQFVNLETYHKKTHYSAIITLIVSVINVIGDIVGVLIFGYQAACYVTVICQILLIFIHYIATKDMEISKILSAKNVIGILLVSLGSIPISLMLYQNNWIRFFFIIVMALAVCISGIVKRREIKQYINKIKK</sequence>
<name>A0A921GC90_9FIRM</name>
<evidence type="ECO:0008006" key="9">
    <source>
        <dbReference type="Google" id="ProtNLM"/>
    </source>
</evidence>
<dbReference type="Pfam" id="PF01943">
    <property type="entry name" value="Polysacc_synt"/>
    <property type="match status" value="1"/>
</dbReference>
<feature type="transmembrane region" description="Helical" evidence="6">
    <location>
        <begin position="100"/>
        <end position="119"/>
    </location>
</feature>
<feature type="transmembrane region" description="Helical" evidence="6">
    <location>
        <begin position="305"/>
        <end position="321"/>
    </location>
</feature>
<dbReference type="EMBL" id="DYWV01000393">
    <property type="protein sequence ID" value="HJF41551.1"/>
    <property type="molecule type" value="Genomic_DNA"/>
</dbReference>
<evidence type="ECO:0000256" key="2">
    <source>
        <dbReference type="ARBA" id="ARBA00022475"/>
    </source>
</evidence>
<dbReference type="Proteomes" id="UP000749320">
    <property type="component" value="Unassembled WGS sequence"/>
</dbReference>
<evidence type="ECO:0000313" key="7">
    <source>
        <dbReference type="EMBL" id="HJF41551.1"/>
    </source>
</evidence>
<feature type="transmembrane region" description="Helical" evidence="6">
    <location>
        <begin position="212"/>
        <end position="235"/>
    </location>
</feature>
<feature type="transmembrane region" description="Helical" evidence="6">
    <location>
        <begin position="278"/>
        <end position="299"/>
    </location>
</feature>
<feature type="transmembrane region" description="Helical" evidence="6">
    <location>
        <begin position="333"/>
        <end position="352"/>
    </location>
</feature>